<organism evidence="13 14">
    <name type="scientific">Aurantimonas aggregata</name>
    <dbReference type="NCBI Taxonomy" id="2047720"/>
    <lineage>
        <taxon>Bacteria</taxon>
        <taxon>Pseudomonadati</taxon>
        <taxon>Pseudomonadota</taxon>
        <taxon>Alphaproteobacteria</taxon>
        <taxon>Hyphomicrobiales</taxon>
        <taxon>Aurantimonadaceae</taxon>
        <taxon>Aurantimonas</taxon>
    </lineage>
</organism>
<dbReference type="InterPro" id="IPR022892">
    <property type="entry name" value="RNaseHI"/>
</dbReference>
<feature type="compositionally biased region" description="Basic residues" evidence="11">
    <location>
        <begin position="88"/>
        <end position="99"/>
    </location>
</feature>
<evidence type="ECO:0000259" key="12">
    <source>
        <dbReference type="PROSITE" id="PS50879"/>
    </source>
</evidence>
<dbReference type="InterPro" id="IPR012337">
    <property type="entry name" value="RNaseH-like_sf"/>
</dbReference>
<keyword evidence="8" id="KW-0255">Endonuclease</keyword>
<protein>
    <recommendedName>
        <fullName evidence="5">ribonuclease H</fullName>
        <ecNumber evidence="5">3.1.26.4</ecNumber>
    </recommendedName>
</protein>
<keyword evidence="6" id="KW-0540">Nuclease</keyword>
<feature type="region of interest" description="Disordered" evidence="11">
    <location>
        <begin position="67"/>
        <end position="105"/>
    </location>
</feature>
<evidence type="ECO:0000256" key="5">
    <source>
        <dbReference type="ARBA" id="ARBA00012180"/>
    </source>
</evidence>
<keyword evidence="14" id="KW-1185">Reference proteome</keyword>
<dbReference type="Gene3D" id="3.30.420.10">
    <property type="entry name" value="Ribonuclease H-like superfamily/Ribonuclease H"/>
    <property type="match status" value="1"/>
</dbReference>
<comment type="caution">
    <text evidence="13">The sequence shown here is derived from an EMBL/GenBank/DDBJ whole genome shotgun (WGS) entry which is preliminary data.</text>
</comment>
<feature type="domain" description="RNase H type-1" evidence="12">
    <location>
        <begin position="110"/>
        <end position="255"/>
    </location>
</feature>
<evidence type="ECO:0000256" key="11">
    <source>
        <dbReference type="SAM" id="MobiDB-lite"/>
    </source>
</evidence>
<evidence type="ECO:0000256" key="8">
    <source>
        <dbReference type="ARBA" id="ARBA00022759"/>
    </source>
</evidence>
<reference evidence="13 14" key="1">
    <citation type="submission" date="2020-01" db="EMBL/GenBank/DDBJ databases">
        <title>Genomes of bacteria type strains.</title>
        <authorList>
            <person name="Chen J."/>
            <person name="Zhu S."/>
            <person name="Chen J."/>
        </authorList>
    </citation>
    <scope>NUCLEOTIDE SEQUENCE [LARGE SCALE GENOMIC DNA]</scope>
    <source>
        <strain evidence="13 14">KCTC 52919</strain>
    </source>
</reference>
<dbReference type="SUPFAM" id="SSF53098">
    <property type="entry name" value="Ribonuclease H-like"/>
    <property type="match status" value="1"/>
</dbReference>
<dbReference type="PANTHER" id="PTHR10642:SF26">
    <property type="entry name" value="RIBONUCLEASE H1"/>
    <property type="match status" value="1"/>
</dbReference>
<gene>
    <name evidence="13" type="ORF">GTW51_18975</name>
</gene>
<proteinExistence type="inferred from homology"/>
<evidence type="ECO:0000256" key="7">
    <source>
        <dbReference type="ARBA" id="ARBA00022723"/>
    </source>
</evidence>
<sequence>MTYQLPQSLVALRSKLVSLGADVTAFKSERQAAFMAQQLLGTRLKFPPKGTSCFTLLQRMEKAAADAASTSGKSSARSNRTSLVTSSKTKRGKVSRPKPPRPVATSATDFDTGLVVFCDGGCEPNPGFGGWSFVVYRDDVEIHAQHGGAAGTTNNVMEITAALMALRWFVERRIVEPARLICDSQYVVKGCNDWRHGWKKKGWRRGVEKELANVDLWRELDVALTLVPITLEWVRGHNGTAGNERADELAAIGRDGVLEQVLDVERDRASLGYASRIQDEIEREREAG</sequence>
<evidence type="ECO:0000313" key="13">
    <source>
        <dbReference type="EMBL" id="NDV88782.1"/>
    </source>
</evidence>
<comment type="catalytic activity">
    <reaction evidence="1">
        <text>Endonucleolytic cleavage to 5'-phosphomonoester.</text>
        <dbReference type="EC" id="3.1.26.4"/>
    </reaction>
</comment>
<accession>A0A6L9MM58</accession>
<name>A0A6L9MM58_9HYPH</name>
<keyword evidence="7" id="KW-0479">Metal-binding</keyword>
<dbReference type="GO" id="GO:0046872">
    <property type="term" value="F:metal ion binding"/>
    <property type="evidence" value="ECO:0007669"/>
    <property type="project" value="UniProtKB-KW"/>
</dbReference>
<dbReference type="GO" id="GO:0004523">
    <property type="term" value="F:RNA-DNA hybrid ribonuclease activity"/>
    <property type="evidence" value="ECO:0007669"/>
    <property type="project" value="UniProtKB-EC"/>
</dbReference>
<keyword evidence="10" id="KW-0460">Magnesium</keyword>
<feature type="compositionally biased region" description="Polar residues" evidence="11">
    <location>
        <begin position="68"/>
        <end position="87"/>
    </location>
</feature>
<evidence type="ECO:0000256" key="1">
    <source>
        <dbReference type="ARBA" id="ARBA00000077"/>
    </source>
</evidence>
<evidence type="ECO:0000256" key="10">
    <source>
        <dbReference type="ARBA" id="ARBA00022842"/>
    </source>
</evidence>
<dbReference type="GO" id="GO:0043137">
    <property type="term" value="P:DNA replication, removal of RNA primer"/>
    <property type="evidence" value="ECO:0007669"/>
    <property type="project" value="TreeGrafter"/>
</dbReference>
<evidence type="ECO:0000256" key="6">
    <source>
        <dbReference type="ARBA" id="ARBA00022722"/>
    </source>
</evidence>
<dbReference type="AlphaFoldDB" id="A0A6L9MM58"/>
<dbReference type="GO" id="GO:0003676">
    <property type="term" value="F:nucleic acid binding"/>
    <property type="evidence" value="ECO:0007669"/>
    <property type="project" value="InterPro"/>
</dbReference>
<dbReference type="InterPro" id="IPR050092">
    <property type="entry name" value="RNase_H"/>
</dbReference>
<comment type="similarity">
    <text evidence="3">Belongs to the RNase H family.</text>
</comment>
<dbReference type="InterPro" id="IPR002156">
    <property type="entry name" value="RNaseH_domain"/>
</dbReference>
<evidence type="ECO:0000256" key="9">
    <source>
        <dbReference type="ARBA" id="ARBA00022801"/>
    </source>
</evidence>
<evidence type="ECO:0000256" key="2">
    <source>
        <dbReference type="ARBA" id="ARBA00001946"/>
    </source>
</evidence>
<evidence type="ECO:0000256" key="4">
    <source>
        <dbReference type="ARBA" id="ARBA00011245"/>
    </source>
</evidence>
<evidence type="ECO:0000256" key="3">
    <source>
        <dbReference type="ARBA" id="ARBA00005300"/>
    </source>
</evidence>
<keyword evidence="9" id="KW-0378">Hydrolase</keyword>
<evidence type="ECO:0000313" key="14">
    <source>
        <dbReference type="Proteomes" id="UP000476332"/>
    </source>
</evidence>
<dbReference type="EC" id="3.1.26.4" evidence="5"/>
<dbReference type="Proteomes" id="UP000476332">
    <property type="component" value="Unassembled WGS sequence"/>
</dbReference>
<dbReference type="Pfam" id="PF00075">
    <property type="entry name" value="RNase_H"/>
    <property type="match status" value="1"/>
</dbReference>
<dbReference type="PROSITE" id="PS50879">
    <property type="entry name" value="RNASE_H_1"/>
    <property type="match status" value="1"/>
</dbReference>
<dbReference type="InterPro" id="IPR036397">
    <property type="entry name" value="RNaseH_sf"/>
</dbReference>
<dbReference type="EMBL" id="JAAAMJ010000020">
    <property type="protein sequence ID" value="NDV88782.1"/>
    <property type="molecule type" value="Genomic_DNA"/>
</dbReference>
<dbReference type="RefSeq" id="WP_163045632.1">
    <property type="nucleotide sequence ID" value="NZ_JAAAMJ010000020.1"/>
</dbReference>
<dbReference type="PANTHER" id="PTHR10642">
    <property type="entry name" value="RIBONUCLEASE H1"/>
    <property type="match status" value="1"/>
</dbReference>
<comment type="subunit">
    <text evidence="4">Monomer.</text>
</comment>
<comment type="cofactor">
    <cofactor evidence="2">
        <name>Mg(2+)</name>
        <dbReference type="ChEBI" id="CHEBI:18420"/>
    </cofactor>
</comment>
<dbReference type="CDD" id="cd09278">
    <property type="entry name" value="RNase_HI_prokaryote_like"/>
    <property type="match status" value="1"/>
</dbReference>